<dbReference type="AlphaFoldDB" id="A0A6L9E9W1"/>
<dbReference type="InterPro" id="IPR011095">
    <property type="entry name" value="Dala_Dala_lig_C"/>
</dbReference>
<evidence type="ECO:0000256" key="3">
    <source>
        <dbReference type="PROSITE-ProRule" id="PRU00409"/>
    </source>
</evidence>
<evidence type="ECO:0000259" key="4">
    <source>
        <dbReference type="PROSITE" id="PS50975"/>
    </source>
</evidence>
<proteinExistence type="inferred from homology"/>
<evidence type="ECO:0000313" key="5">
    <source>
        <dbReference type="EMBL" id="NAS11328.1"/>
    </source>
</evidence>
<dbReference type="InterPro" id="IPR013815">
    <property type="entry name" value="ATP_grasp_subdomain_1"/>
</dbReference>
<comment type="similarity">
    <text evidence="1">Belongs to the D-alanine--D-alanine ligase family.</text>
</comment>
<comment type="caution">
    <text evidence="5">The sequence shown here is derived from an EMBL/GenBank/DDBJ whole genome shotgun (WGS) entry which is preliminary data.</text>
</comment>
<keyword evidence="3" id="KW-0547">Nucleotide-binding</keyword>
<evidence type="ECO:0000256" key="2">
    <source>
        <dbReference type="ARBA" id="ARBA00022598"/>
    </source>
</evidence>
<dbReference type="GO" id="GO:0046872">
    <property type="term" value="F:metal ion binding"/>
    <property type="evidence" value="ECO:0007669"/>
    <property type="project" value="InterPro"/>
</dbReference>
<reference evidence="5 6" key="1">
    <citation type="submission" date="2020-01" db="EMBL/GenBank/DDBJ databases">
        <title>Bacteria diversity of Porities sp.</title>
        <authorList>
            <person name="Wang G."/>
        </authorList>
    </citation>
    <scope>NUCLEOTIDE SEQUENCE [LARGE SCALE GENOMIC DNA]</scope>
    <source>
        <strain evidence="5 6">R33</strain>
    </source>
</reference>
<keyword evidence="2" id="KW-0436">Ligase</keyword>
<evidence type="ECO:0000313" key="6">
    <source>
        <dbReference type="Proteomes" id="UP000475249"/>
    </source>
</evidence>
<dbReference type="GO" id="GO:0008716">
    <property type="term" value="F:D-alanine-D-alanine ligase activity"/>
    <property type="evidence" value="ECO:0007669"/>
    <property type="project" value="InterPro"/>
</dbReference>
<keyword evidence="6" id="KW-1185">Reference proteome</keyword>
<dbReference type="Gene3D" id="3.30.470.20">
    <property type="entry name" value="ATP-grasp fold, B domain"/>
    <property type="match status" value="1"/>
</dbReference>
<dbReference type="PROSITE" id="PS50975">
    <property type="entry name" value="ATP_GRASP"/>
    <property type="match status" value="1"/>
</dbReference>
<keyword evidence="3" id="KW-0067">ATP-binding</keyword>
<dbReference type="InterPro" id="IPR011761">
    <property type="entry name" value="ATP-grasp"/>
</dbReference>
<dbReference type="PANTHER" id="PTHR23132:SF23">
    <property type="entry name" value="D-ALANINE--D-ALANINE LIGASE B"/>
    <property type="match status" value="1"/>
</dbReference>
<dbReference type="GO" id="GO:0005524">
    <property type="term" value="F:ATP binding"/>
    <property type="evidence" value="ECO:0007669"/>
    <property type="project" value="UniProtKB-UniRule"/>
</dbReference>
<gene>
    <name evidence="5" type="ORF">GTQ38_04905</name>
</gene>
<dbReference type="Pfam" id="PF07478">
    <property type="entry name" value="Dala_Dala_lig_C"/>
    <property type="match status" value="1"/>
</dbReference>
<dbReference type="PANTHER" id="PTHR23132">
    <property type="entry name" value="D-ALANINE--D-ALANINE LIGASE"/>
    <property type="match status" value="1"/>
</dbReference>
<organism evidence="5 6">
    <name type="scientific">Poritiphilus flavus</name>
    <dbReference type="NCBI Taxonomy" id="2697053"/>
    <lineage>
        <taxon>Bacteria</taxon>
        <taxon>Pseudomonadati</taxon>
        <taxon>Bacteroidota</taxon>
        <taxon>Flavobacteriia</taxon>
        <taxon>Flavobacteriales</taxon>
        <taxon>Flavobacteriaceae</taxon>
        <taxon>Poritiphilus</taxon>
    </lineage>
</organism>
<protein>
    <submittedName>
        <fullName evidence="5">ATP-grasp domain-containing protein</fullName>
    </submittedName>
</protein>
<name>A0A6L9E9W1_9FLAO</name>
<dbReference type="Proteomes" id="UP000475249">
    <property type="component" value="Unassembled WGS sequence"/>
</dbReference>
<dbReference type="EMBL" id="WXYO01000002">
    <property type="protein sequence ID" value="NAS11328.1"/>
    <property type="molecule type" value="Genomic_DNA"/>
</dbReference>
<dbReference type="SUPFAM" id="SSF56059">
    <property type="entry name" value="Glutathione synthetase ATP-binding domain-like"/>
    <property type="match status" value="1"/>
</dbReference>
<evidence type="ECO:0000256" key="1">
    <source>
        <dbReference type="ARBA" id="ARBA00010871"/>
    </source>
</evidence>
<dbReference type="Gene3D" id="3.30.1490.20">
    <property type="entry name" value="ATP-grasp fold, A domain"/>
    <property type="match status" value="1"/>
</dbReference>
<accession>A0A6L9E9W1</accession>
<sequence length="357" mass="39940">MDKLKNTLEGGIAVIHQAKPPPPKDGIQKPMKPTGYADSGADILYALRERGYPVITPEKNPGITKDRDWVFPDTTAGIKQAIENGARIIWLNTILFDTHPITDFFGKNLQFVGQTPGMTDLYDDKLLTNDLLREHGLPVPETVLMNKKNLLEKSYPLPLPAVLKPIRGRGSQGVVVVEKPHKLEMELKRMLEEGSYGNTLYLEPYLSGQEITFTVMPAGSYFINGELREFKAAWSLPAVKRFNHHQGVAPYNGTVAVTLNSAVLSDEELQEERVVKASHQCEVAASLVSARAPIRIDCRADAKGDYWLFDLNVKPNMTGASRPHRQDQDSLSALAARKIGWEFADLLENMLRQRWQL</sequence>
<feature type="domain" description="ATP-grasp" evidence="4">
    <location>
        <begin position="129"/>
        <end position="352"/>
    </location>
</feature>
<dbReference type="RefSeq" id="WP_161434364.1">
    <property type="nucleotide sequence ID" value="NZ_WXYO01000002.1"/>
</dbReference>